<dbReference type="EMBL" id="JAYMGO010000009">
    <property type="protein sequence ID" value="KAL1267541.1"/>
    <property type="molecule type" value="Genomic_DNA"/>
</dbReference>
<keyword evidence="4" id="KW-1185">Reference proteome</keyword>
<sequence>MDHKVNTLKKSVQVMMKEIANALTLVEQIQLTLISEELPEWKKRQQMACIGGPRNTCLEPGRRQASTDRGAFKF</sequence>
<organism evidence="3 4">
    <name type="scientific">Cirrhinus molitorella</name>
    <name type="common">mud carp</name>
    <dbReference type="NCBI Taxonomy" id="172907"/>
    <lineage>
        <taxon>Eukaryota</taxon>
        <taxon>Metazoa</taxon>
        <taxon>Chordata</taxon>
        <taxon>Craniata</taxon>
        <taxon>Vertebrata</taxon>
        <taxon>Euteleostomi</taxon>
        <taxon>Actinopterygii</taxon>
        <taxon>Neopterygii</taxon>
        <taxon>Teleostei</taxon>
        <taxon>Ostariophysi</taxon>
        <taxon>Cypriniformes</taxon>
        <taxon>Cyprinidae</taxon>
        <taxon>Labeoninae</taxon>
        <taxon>Labeonini</taxon>
        <taxon>Cirrhinus</taxon>
    </lineage>
</organism>
<evidence type="ECO:0000313" key="4">
    <source>
        <dbReference type="Proteomes" id="UP001558613"/>
    </source>
</evidence>
<dbReference type="InterPro" id="IPR015988">
    <property type="entry name" value="STAT_TF_CC"/>
</dbReference>
<evidence type="ECO:0000259" key="2">
    <source>
        <dbReference type="Pfam" id="PF01017"/>
    </source>
</evidence>
<dbReference type="InterPro" id="IPR013800">
    <property type="entry name" value="STAT_TF_alpha"/>
</dbReference>
<dbReference type="InterPro" id="IPR001217">
    <property type="entry name" value="STAT"/>
</dbReference>
<gene>
    <name evidence="3" type="ORF">QQF64_032904</name>
</gene>
<dbReference type="PANTHER" id="PTHR11801">
    <property type="entry name" value="SIGNAL TRANSDUCER AND ACTIVATOR OF TRANSCRIPTION"/>
    <property type="match status" value="1"/>
</dbReference>
<evidence type="ECO:0000256" key="1">
    <source>
        <dbReference type="ARBA" id="ARBA00022999"/>
    </source>
</evidence>
<dbReference type="Gene3D" id="1.20.1050.20">
    <property type="entry name" value="STAT transcription factor, all-alpha domain"/>
    <property type="match status" value="1"/>
</dbReference>
<keyword evidence="1" id="KW-0727">SH2 domain</keyword>
<protein>
    <recommendedName>
        <fullName evidence="2">STAT transcription factor all-alpha domain-containing protein</fullName>
    </recommendedName>
</protein>
<name>A0ABR3MSD7_9TELE</name>
<dbReference type="Pfam" id="PF01017">
    <property type="entry name" value="STAT_alpha"/>
    <property type="match status" value="1"/>
</dbReference>
<dbReference type="SUPFAM" id="SSF47655">
    <property type="entry name" value="STAT"/>
    <property type="match status" value="1"/>
</dbReference>
<accession>A0ABR3MSD7</accession>
<dbReference type="Proteomes" id="UP001558613">
    <property type="component" value="Unassembled WGS sequence"/>
</dbReference>
<comment type="caution">
    <text evidence="3">The sequence shown here is derived from an EMBL/GenBank/DDBJ whole genome shotgun (WGS) entry which is preliminary data.</text>
</comment>
<feature type="domain" description="STAT transcription factor all-alpha" evidence="2">
    <location>
        <begin position="3"/>
        <end position="59"/>
    </location>
</feature>
<evidence type="ECO:0000313" key="3">
    <source>
        <dbReference type="EMBL" id="KAL1267541.1"/>
    </source>
</evidence>
<reference evidence="3 4" key="1">
    <citation type="submission" date="2023-09" db="EMBL/GenBank/DDBJ databases">
        <authorList>
            <person name="Wang M."/>
        </authorList>
    </citation>
    <scope>NUCLEOTIDE SEQUENCE [LARGE SCALE GENOMIC DNA]</scope>
    <source>
        <strain evidence="3">GT-2023</strain>
        <tissue evidence="3">Liver</tissue>
    </source>
</reference>
<proteinExistence type="predicted"/>